<proteinExistence type="predicted"/>
<dbReference type="InterPro" id="IPR050570">
    <property type="entry name" value="Cell_wall_metabolism_enzyme"/>
</dbReference>
<keyword evidence="1" id="KW-0732">Signal</keyword>
<dbReference type="RefSeq" id="WP_083533770.1">
    <property type="nucleotide sequence ID" value="NZ_JAADZU010000093.1"/>
</dbReference>
<protein>
    <submittedName>
        <fullName evidence="4">M23 family metallopeptidase</fullName>
    </submittedName>
</protein>
<dbReference type="PANTHER" id="PTHR21666">
    <property type="entry name" value="PEPTIDASE-RELATED"/>
    <property type="match status" value="1"/>
</dbReference>
<dbReference type="InterPro" id="IPR016047">
    <property type="entry name" value="M23ase_b-sheet_dom"/>
</dbReference>
<feature type="domain" description="M23ase beta-sheet core" evidence="3">
    <location>
        <begin position="87"/>
        <end position="175"/>
    </location>
</feature>
<comment type="caution">
    <text evidence="4">The sequence shown here is derived from an EMBL/GenBank/DDBJ whole genome shotgun (WGS) entry which is preliminary data.</text>
</comment>
<evidence type="ECO:0000256" key="1">
    <source>
        <dbReference type="ARBA" id="ARBA00022729"/>
    </source>
</evidence>
<gene>
    <name evidence="4" type="ORF">GYA93_20830</name>
</gene>
<sequence length="214" mass="22054">MNPIHAPDVVSRRSRSPRSREPGRQWRRLVAALTEVALVASLLLAVPALVAARPPTAPSRGAYVAPLPPKPTVVRGFDAPTPRWQAGHRGIDLAAPAGASVLAAGDGVVRFAGTVAGKPTISVEHPDGVITTYEPVRAEVRKGLRVRRGQVIGTVVGGHEGCVAAACLHWGARRGAGRTATYLDPLGLLGAVPVRLKPVGGSAAGESGFGRAPP</sequence>
<dbReference type="PANTHER" id="PTHR21666:SF289">
    <property type="entry name" value="L-ALA--D-GLU ENDOPEPTIDASE"/>
    <property type="match status" value="1"/>
</dbReference>
<dbReference type="AlphaFoldDB" id="A0A7K3LUS1"/>
<dbReference type="GO" id="GO:0004222">
    <property type="term" value="F:metalloendopeptidase activity"/>
    <property type="evidence" value="ECO:0007669"/>
    <property type="project" value="TreeGrafter"/>
</dbReference>
<reference evidence="4 5" key="1">
    <citation type="submission" date="2020-01" db="EMBL/GenBank/DDBJ databases">
        <title>Investigation of new actinobacteria for the biodesulphurisation of diesel fuel.</title>
        <authorList>
            <person name="Athi Narayanan S.M."/>
        </authorList>
    </citation>
    <scope>NUCLEOTIDE SEQUENCE [LARGE SCALE GENOMIC DNA]</scope>
    <source>
        <strain evidence="4 5">213E</strain>
    </source>
</reference>
<dbReference type="InterPro" id="IPR011055">
    <property type="entry name" value="Dup_hybrid_motif"/>
</dbReference>
<feature type="region of interest" description="Disordered" evidence="2">
    <location>
        <begin position="1"/>
        <end position="23"/>
    </location>
</feature>
<dbReference type="CDD" id="cd12797">
    <property type="entry name" value="M23_peptidase"/>
    <property type="match status" value="1"/>
</dbReference>
<organism evidence="4 5">
    <name type="scientific">Gordonia desulfuricans</name>
    <dbReference type="NCBI Taxonomy" id="89051"/>
    <lineage>
        <taxon>Bacteria</taxon>
        <taxon>Bacillati</taxon>
        <taxon>Actinomycetota</taxon>
        <taxon>Actinomycetes</taxon>
        <taxon>Mycobacteriales</taxon>
        <taxon>Gordoniaceae</taxon>
        <taxon>Gordonia</taxon>
    </lineage>
</organism>
<name>A0A7K3LUS1_9ACTN</name>
<evidence type="ECO:0000256" key="2">
    <source>
        <dbReference type="SAM" id="MobiDB-lite"/>
    </source>
</evidence>
<dbReference type="Pfam" id="PF01551">
    <property type="entry name" value="Peptidase_M23"/>
    <property type="match status" value="1"/>
</dbReference>
<evidence type="ECO:0000259" key="3">
    <source>
        <dbReference type="Pfam" id="PF01551"/>
    </source>
</evidence>
<dbReference type="SUPFAM" id="SSF51261">
    <property type="entry name" value="Duplicated hybrid motif"/>
    <property type="match status" value="1"/>
</dbReference>
<dbReference type="EMBL" id="JAADZU010000093">
    <property type="protein sequence ID" value="NDK91994.1"/>
    <property type="molecule type" value="Genomic_DNA"/>
</dbReference>
<dbReference type="Gene3D" id="2.70.70.10">
    <property type="entry name" value="Glucose Permease (Domain IIA)"/>
    <property type="match status" value="1"/>
</dbReference>
<evidence type="ECO:0000313" key="5">
    <source>
        <dbReference type="Proteomes" id="UP000466307"/>
    </source>
</evidence>
<accession>A0A7K3LUS1</accession>
<keyword evidence="5" id="KW-1185">Reference proteome</keyword>
<dbReference type="Proteomes" id="UP000466307">
    <property type="component" value="Unassembled WGS sequence"/>
</dbReference>
<evidence type="ECO:0000313" key="4">
    <source>
        <dbReference type="EMBL" id="NDK91994.1"/>
    </source>
</evidence>